<dbReference type="Pfam" id="PF12099">
    <property type="entry name" value="DUF3575"/>
    <property type="match status" value="1"/>
</dbReference>
<accession>A0A5J4Q461</accession>
<name>A0A5J4Q461_9ZZZZ</name>
<dbReference type="SUPFAM" id="SSF56925">
    <property type="entry name" value="OMPA-like"/>
    <property type="match status" value="1"/>
</dbReference>
<reference evidence="1" key="1">
    <citation type="submission" date="2019-03" db="EMBL/GenBank/DDBJ databases">
        <title>Single cell metagenomics reveals metabolic interactions within the superorganism composed of flagellate Streblomastix strix and complex community of Bacteroidetes bacteria on its surface.</title>
        <authorList>
            <person name="Treitli S.C."/>
            <person name="Kolisko M."/>
            <person name="Husnik F."/>
            <person name="Keeling P."/>
            <person name="Hampl V."/>
        </authorList>
    </citation>
    <scope>NUCLEOTIDE SEQUENCE</scope>
    <source>
        <strain evidence="1">STM</strain>
    </source>
</reference>
<dbReference type="InterPro" id="IPR036737">
    <property type="entry name" value="OmpA-like_sf"/>
</dbReference>
<comment type="caution">
    <text evidence="1">The sequence shown here is derived from an EMBL/GenBank/DDBJ whole genome shotgun (WGS) entry which is preliminary data.</text>
</comment>
<sequence length="437" mass="51195">MNKLLTLAILSLFSVKLLAVLPAQGGIAYRDSVYRQIIKEGCSQINCYLSYPQDKSQVLRYYADNAQELDKLDNFIQKVLGESSSIYINKISITGYCSIEGSYAYNLQLSKERVNSFIDFVKKEYNFLEPYPVEVNWKGEDWETLRKLIAESTISERYEMNQIINNVHDADEREMRLRILNGGRAYRKIYDDYFPLLRRVNIRVEYDIRQIIEDNEYLANEDDELGAKIDSLLRQKQENSDLKKGSKKLQYPIALKTNLMSWAGITPDIKFRTFMPNLAAEIYLNNNWSVVGSITYSYLNYDKDKQFWGVSGYSIEPRYWLNYSIETPWDNITEKEYNRFYVGGYVQYGDFDYCLDVKRTRRTDNYTGIYAQVGLSAGYHLQITPVWGIDLGLRGGYQYSRTKIYDIESPQYFLKEKLTENKVRVDGLNLSVTYKFK</sequence>
<dbReference type="SUPFAM" id="SSF103088">
    <property type="entry name" value="OmpA-like"/>
    <property type="match status" value="1"/>
</dbReference>
<gene>
    <name evidence="1" type="ORF">EZS27_034087</name>
</gene>
<organism evidence="1">
    <name type="scientific">termite gut metagenome</name>
    <dbReference type="NCBI Taxonomy" id="433724"/>
    <lineage>
        <taxon>unclassified sequences</taxon>
        <taxon>metagenomes</taxon>
        <taxon>organismal metagenomes</taxon>
    </lineage>
</organism>
<dbReference type="AlphaFoldDB" id="A0A5J4Q461"/>
<dbReference type="Gene3D" id="3.30.1330.60">
    <property type="entry name" value="OmpA-like domain"/>
    <property type="match status" value="1"/>
</dbReference>
<dbReference type="InterPro" id="IPR021958">
    <property type="entry name" value="DUF3575"/>
</dbReference>
<dbReference type="EMBL" id="SNRY01005246">
    <property type="protein sequence ID" value="KAA6315453.1"/>
    <property type="molecule type" value="Genomic_DNA"/>
</dbReference>
<proteinExistence type="predicted"/>
<protein>
    <recommendedName>
        <fullName evidence="2">DUF3575 domain-containing protein</fullName>
    </recommendedName>
</protein>
<dbReference type="InterPro" id="IPR011250">
    <property type="entry name" value="OMP/PagP_B-barrel"/>
</dbReference>
<evidence type="ECO:0000313" key="1">
    <source>
        <dbReference type="EMBL" id="KAA6315453.1"/>
    </source>
</evidence>
<evidence type="ECO:0008006" key="2">
    <source>
        <dbReference type="Google" id="ProtNLM"/>
    </source>
</evidence>